<dbReference type="PROSITE" id="PS51483">
    <property type="entry name" value="B5"/>
    <property type="match status" value="1"/>
</dbReference>
<comment type="subunit">
    <text evidence="3 15">Tetramer of two alpha and two beta subunits.</text>
</comment>
<dbReference type="SUPFAM" id="SSF56037">
    <property type="entry name" value="PheT/TilS domain"/>
    <property type="match status" value="1"/>
</dbReference>
<keyword evidence="10 15" id="KW-0460">Magnesium</keyword>
<dbReference type="InterPro" id="IPR045060">
    <property type="entry name" value="Phe-tRNA-ligase_IIc_bsu"/>
</dbReference>
<dbReference type="SUPFAM" id="SSF46955">
    <property type="entry name" value="Putative DNA-binding domain"/>
    <property type="match status" value="1"/>
</dbReference>
<feature type="domain" description="TRNA-binding" evidence="17">
    <location>
        <begin position="39"/>
        <end position="148"/>
    </location>
</feature>
<reference evidence="20 21" key="1">
    <citation type="submission" date="2016-10" db="EMBL/GenBank/DDBJ databases">
        <authorList>
            <person name="de Groot N.N."/>
        </authorList>
    </citation>
    <scope>NUCLEOTIDE SEQUENCE [LARGE SCALE GENOMIC DNA]</scope>
    <source>
        <strain evidence="20 21">CGMCC 1.9113</strain>
    </source>
</reference>
<dbReference type="PANTHER" id="PTHR10947">
    <property type="entry name" value="PHENYLALANYL-TRNA SYNTHETASE BETA CHAIN AND LEUCINE-RICH REPEAT-CONTAINING PROTEIN 47"/>
    <property type="match status" value="1"/>
</dbReference>
<keyword evidence="6 15" id="KW-0436">Ligase</keyword>
<dbReference type="RefSeq" id="WP_093333879.1">
    <property type="nucleotide sequence ID" value="NZ_FOXP01000009.1"/>
</dbReference>
<dbReference type="InterPro" id="IPR041616">
    <property type="entry name" value="PheRS_beta_core"/>
</dbReference>
<evidence type="ECO:0000256" key="10">
    <source>
        <dbReference type="ARBA" id="ARBA00022842"/>
    </source>
</evidence>
<feature type="binding site" evidence="15">
    <location>
        <position position="472"/>
    </location>
    <ligand>
        <name>Mg(2+)</name>
        <dbReference type="ChEBI" id="CHEBI:18420"/>
        <note>shared with alpha subunit</note>
    </ligand>
</feature>
<dbReference type="Gene3D" id="2.40.50.140">
    <property type="entry name" value="Nucleic acid-binding proteins"/>
    <property type="match status" value="1"/>
</dbReference>
<evidence type="ECO:0000256" key="4">
    <source>
        <dbReference type="ARBA" id="ARBA00022490"/>
    </source>
</evidence>
<feature type="binding site" evidence="15">
    <location>
        <position position="469"/>
    </location>
    <ligand>
        <name>Mg(2+)</name>
        <dbReference type="ChEBI" id="CHEBI:18420"/>
        <note>shared with alpha subunit</note>
    </ligand>
</feature>
<dbReference type="GO" id="GO:0000049">
    <property type="term" value="F:tRNA binding"/>
    <property type="evidence" value="ECO:0007669"/>
    <property type="project" value="UniProtKB-UniRule"/>
</dbReference>
<dbReference type="InterPro" id="IPR005147">
    <property type="entry name" value="tRNA_synthase_B5-dom"/>
</dbReference>
<dbReference type="Gene3D" id="3.30.70.380">
    <property type="entry name" value="Ferrodoxin-fold anticodon-binding domain"/>
    <property type="match status" value="1"/>
</dbReference>
<dbReference type="NCBIfam" id="NF045760">
    <property type="entry name" value="YtpR"/>
    <property type="match status" value="1"/>
</dbReference>
<dbReference type="Pfam" id="PF01588">
    <property type="entry name" value="tRNA_bind"/>
    <property type="match status" value="1"/>
</dbReference>
<organism evidence="20 21">
    <name type="scientific">Sphingomonas rubra</name>
    <dbReference type="NCBI Taxonomy" id="634430"/>
    <lineage>
        <taxon>Bacteria</taxon>
        <taxon>Pseudomonadati</taxon>
        <taxon>Pseudomonadota</taxon>
        <taxon>Alphaproteobacteria</taxon>
        <taxon>Sphingomonadales</taxon>
        <taxon>Sphingomonadaceae</taxon>
        <taxon>Sphingomonas</taxon>
    </lineage>
</organism>
<dbReference type="GO" id="GO:0009328">
    <property type="term" value="C:phenylalanine-tRNA ligase complex"/>
    <property type="evidence" value="ECO:0007669"/>
    <property type="project" value="TreeGrafter"/>
</dbReference>
<evidence type="ECO:0000256" key="16">
    <source>
        <dbReference type="PROSITE-ProRule" id="PRU00209"/>
    </source>
</evidence>
<dbReference type="CDD" id="cd00769">
    <property type="entry name" value="PheRS_beta_core"/>
    <property type="match status" value="1"/>
</dbReference>
<evidence type="ECO:0000259" key="19">
    <source>
        <dbReference type="PROSITE" id="PS51483"/>
    </source>
</evidence>
<evidence type="ECO:0000259" key="17">
    <source>
        <dbReference type="PROSITE" id="PS50886"/>
    </source>
</evidence>
<dbReference type="InterPro" id="IPR005146">
    <property type="entry name" value="B3/B4_tRNA-bd"/>
</dbReference>
<dbReference type="GO" id="GO:0006432">
    <property type="term" value="P:phenylalanyl-tRNA aminoacylation"/>
    <property type="evidence" value="ECO:0007669"/>
    <property type="project" value="UniProtKB-UniRule"/>
</dbReference>
<dbReference type="Proteomes" id="UP000199586">
    <property type="component" value="Unassembled WGS sequence"/>
</dbReference>
<dbReference type="InterPro" id="IPR012340">
    <property type="entry name" value="NA-bd_OB-fold"/>
</dbReference>
<dbReference type="NCBIfam" id="TIGR00472">
    <property type="entry name" value="pheT_bact"/>
    <property type="match status" value="1"/>
</dbReference>
<protein>
    <recommendedName>
        <fullName evidence="15">Phenylalanine--tRNA ligase beta subunit</fullName>
        <ecNumber evidence="15">6.1.1.20</ecNumber>
    </recommendedName>
    <alternativeName>
        <fullName evidence="15">Phenylalanyl-tRNA synthetase beta subunit</fullName>
        <shortName evidence="15">PheRS</shortName>
    </alternativeName>
</protein>
<dbReference type="InterPro" id="IPR036690">
    <property type="entry name" value="Fdx_antiC-bd_sf"/>
</dbReference>
<comment type="similarity">
    <text evidence="2 15">Belongs to the phenylalanyl-tRNA synthetase beta subunit family. Type 1 subfamily.</text>
</comment>
<dbReference type="GO" id="GO:0004826">
    <property type="term" value="F:phenylalanine-tRNA ligase activity"/>
    <property type="evidence" value="ECO:0007669"/>
    <property type="project" value="UniProtKB-UniRule"/>
</dbReference>
<dbReference type="InterPro" id="IPR005121">
    <property type="entry name" value="Fdx_antiC-bd"/>
</dbReference>
<dbReference type="PROSITE" id="PS50886">
    <property type="entry name" value="TRBD"/>
    <property type="match status" value="1"/>
</dbReference>
<dbReference type="InterPro" id="IPR004532">
    <property type="entry name" value="Phe-tRNA-ligase_IIc_bsu_bact"/>
</dbReference>
<accession>A0A1I5TVL6</accession>
<dbReference type="AlphaFoldDB" id="A0A1I5TVL6"/>
<dbReference type="STRING" id="634430.SAMN04488241_10990"/>
<dbReference type="InterPro" id="IPR020825">
    <property type="entry name" value="Phe-tRNA_synthase-like_B3/B4"/>
</dbReference>
<dbReference type="Gene3D" id="3.50.40.10">
    <property type="entry name" value="Phenylalanyl-trna Synthetase, Chain B, domain 3"/>
    <property type="match status" value="1"/>
</dbReference>
<comment type="catalytic activity">
    <reaction evidence="14 15">
        <text>tRNA(Phe) + L-phenylalanine + ATP = L-phenylalanyl-tRNA(Phe) + AMP + diphosphate + H(+)</text>
        <dbReference type="Rhea" id="RHEA:19413"/>
        <dbReference type="Rhea" id="RHEA-COMP:9668"/>
        <dbReference type="Rhea" id="RHEA-COMP:9699"/>
        <dbReference type="ChEBI" id="CHEBI:15378"/>
        <dbReference type="ChEBI" id="CHEBI:30616"/>
        <dbReference type="ChEBI" id="CHEBI:33019"/>
        <dbReference type="ChEBI" id="CHEBI:58095"/>
        <dbReference type="ChEBI" id="CHEBI:78442"/>
        <dbReference type="ChEBI" id="CHEBI:78531"/>
        <dbReference type="ChEBI" id="CHEBI:456215"/>
        <dbReference type="EC" id="6.1.1.20"/>
    </reaction>
</comment>
<feature type="binding site" evidence="15">
    <location>
        <position position="473"/>
    </location>
    <ligand>
        <name>Mg(2+)</name>
        <dbReference type="ChEBI" id="CHEBI:18420"/>
        <note>shared with alpha subunit</note>
    </ligand>
</feature>
<evidence type="ECO:0000256" key="9">
    <source>
        <dbReference type="ARBA" id="ARBA00022840"/>
    </source>
</evidence>
<keyword evidence="8 15" id="KW-0547">Nucleotide-binding</keyword>
<dbReference type="SMART" id="SM00874">
    <property type="entry name" value="B5"/>
    <property type="match status" value="1"/>
</dbReference>
<dbReference type="InterPro" id="IPR033714">
    <property type="entry name" value="tRNA_bind_bactPheRS"/>
</dbReference>
<dbReference type="FunFam" id="2.40.50.140:FF:000045">
    <property type="entry name" value="Phenylalanine--tRNA ligase beta subunit"/>
    <property type="match status" value="1"/>
</dbReference>
<name>A0A1I5TVL6_9SPHN</name>
<keyword evidence="21" id="KW-1185">Reference proteome</keyword>
<dbReference type="PROSITE" id="PS51447">
    <property type="entry name" value="FDX_ACB"/>
    <property type="match status" value="1"/>
</dbReference>
<feature type="domain" description="B5" evidence="19">
    <location>
        <begin position="396"/>
        <end position="485"/>
    </location>
</feature>
<evidence type="ECO:0000256" key="7">
    <source>
        <dbReference type="ARBA" id="ARBA00022723"/>
    </source>
</evidence>
<keyword evidence="7 15" id="KW-0479">Metal-binding</keyword>
<evidence type="ECO:0000256" key="1">
    <source>
        <dbReference type="ARBA" id="ARBA00004496"/>
    </source>
</evidence>
<dbReference type="SUPFAM" id="SSF54991">
    <property type="entry name" value="Anticodon-binding domain of PheRS"/>
    <property type="match status" value="1"/>
</dbReference>
<dbReference type="InterPro" id="IPR009061">
    <property type="entry name" value="DNA-bd_dom_put_sf"/>
</dbReference>
<dbReference type="Pfam" id="PF03147">
    <property type="entry name" value="FDX-ACB"/>
    <property type="match status" value="1"/>
</dbReference>
<dbReference type="OrthoDB" id="9805455at2"/>
<evidence type="ECO:0000256" key="15">
    <source>
        <dbReference type="HAMAP-Rule" id="MF_00283"/>
    </source>
</evidence>
<dbReference type="InterPro" id="IPR002547">
    <property type="entry name" value="tRNA-bd_dom"/>
</dbReference>
<dbReference type="SUPFAM" id="SSF50249">
    <property type="entry name" value="Nucleic acid-binding proteins"/>
    <property type="match status" value="1"/>
</dbReference>
<keyword evidence="12 15" id="KW-0648">Protein biosynthesis</keyword>
<dbReference type="GO" id="GO:0000287">
    <property type="term" value="F:magnesium ion binding"/>
    <property type="evidence" value="ECO:0007669"/>
    <property type="project" value="UniProtKB-UniRule"/>
</dbReference>
<keyword evidence="11 16" id="KW-0694">RNA-binding</keyword>
<evidence type="ECO:0000313" key="20">
    <source>
        <dbReference type="EMBL" id="SFP87059.1"/>
    </source>
</evidence>
<evidence type="ECO:0000256" key="5">
    <source>
        <dbReference type="ARBA" id="ARBA00022555"/>
    </source>
</evidence>
<dbReference type="EC" id="6.1.1.20" evidence="15"/>
<dbReference type="Gene3D" id="3.30.930.10">
    <property type="entry name" value="Bira Bifunctional Protein, Domain 2"/>
    <property type="match status" value="1"/>
</dbReference>
<evidence type="ECO:0000313" key="21">
    <source>
        <dbReference type="Proteomes" id="UP000199586"/>
    </source>
</evidence>
<dbReference type="SMART" id="SM00873">
    <property type="entry name" value="B3_4"/>
    <property type="match status" value="1"/>
</dbReference>
<keyword evidence="4 15" id="KW-0963">Cytoplasm</keyword>
<dbReference type="Gene3D" id="3.30.56.10">
    <property type="match status" value="2"/>
</dbReference>
<evidence type="ECO:0000256" key="2">
    <source>
        <dbReference type="ARBA" id="ARBA00008653"/>
    </source>
</evidence>
<dbReference type="Pfam" id="PF03484">
    <property type="entry name" value="B5"/>
    <property type="match status" value="1"/>
</dbReference>
<evidence type="ECO:0000256" key="6">
    <source>
        <dbReference type="ARBA" id="ARBA00022598"/>
    </source>
</evidence>
<keyword evidence="13 15" id="KW-0030">Aminoacyl-tRNA synthetase</keyword>
<dbReference type="EMBL" id="FOXP01000009">
    <property type="protein sequence ID" value="SFP87059.1"/>
    <property type="molecule type" value="Genomic_DNA"/>
</dbReference>
<feature type="binding site" evidence="15">
    <location>
        <position position="463"/>
    </location>
    <ligand>
        <name>Mg(2+)</name>
        <dbReference type="ChEBI" id="CHEBI:18420"/>
        <note>shared with alpha subunit</note>
    </ligand>
</feature>
<dbReference type="CDD" id="cd02796">
    <property type="entry name" value="tRNA_bind_bactPheRS"/>
    <property type="match status" value="1"/>
</dbReference>
<keyword evidence="5 16" id="KW-0820">tRNA-binding</keyword>
<comment type="cofactor">
    <cofactor evidence="15">
        <name>Mg(2+)</name>
        <dbReference type="ChEBI" id="CHEBI:18420"/>
    </cofactor>
    <text evidence="15">Binds 2 magnesium ions per tetramer.</text>
</comment>
<evidence type="ECO:0000256" key="3">
    <source>
        <dbReference type="ARBA" id="ARBA00011209"/>
    </source>
</evidence>
<feature type="domain" description="FDX-ACB" evidence="18">
    <location>
        <begin position="718"/>
        <end position="806"/>
    </location>
</feature>
<dbReference type="HAMAP" id="MF_00283">
    <property type="entry name" value="Phe_tRNA_synth_beta1"/>
    <property type="match status" value="1"/>
</dbReference>
<dbReference type="SMART" id="SM00896">
    <property type="entry name" value="FDX-ACB"/>
    <property type="match status" value="1"/>
</dbReference>
<dbReference type="GO" id="GO:0005524">
    <property type="term" value="F:ATP binding"/>
    <property type="evidence" value="ECO:0007669"/>
    <property type="project" value="UniProtKB-UniRule"/>
</dbReference>
<sequence length="807" mass="84916">MKFTLSWLRDHLDTEADLDTILRTLTRVGLEVEGVADPGEALAPFTVARVLSAERHPQADKLQVLQVDAGNGPLQVVCGAPNARAGLVGVFGAPGTYVPGADITLKVAAIRGVESNGMMCSARELQIGEGHDGIIELPEDAPVGESYASYAGLTDPVIDVSITPNRQDCMGVRGIARDLAAAGLGTLKPLAAEPVAASGAGPAVRTDTPGCPALFAQNVSGVTNGDSPEWMRRRLTAIGQKPISTLVDITNYLMIDLGRPLHVYDRATLAGPLVARAATEGEEVLALNGKTYRLSAGMTVIADDAAVHDIGGIMGGEHSGVTPATTDVLIECAYFDPDGIARTGQALALTSDARQRFERGVDPAFLDDGLAIATRLVVDLCGGTPSEVTRAGSPPVEPRVISYDPDLCRTLGGLAVPAARQARILLSLGFSVGAIDHADAYSDALFSQIEGRWPVRVPTWRRDVDGPADLVEEVIRIEGIDRVAAVPLPRVPGVARPTATPEQKLERRVRRAAAARGLDEAVTWSFVSARDAAPFGGGAWSLANPISEELKVMRPSLLPGLLSATHRNLARGQGGVRLFEIGRRYLADGERPTLGLVLAGDRRPRGWREGKAAGFDAYDAKAEALALLAAAGAPVDNLQVMPVPSEAEGGEAGEAWHPGRSGTLRLGPKTILARFGMLHPSLLKAFDLDGPIAAVELYLDALPAKRGSGLARAPYAPPALQPVRRDFAFIVPTGLAADALVRAVRGADKVNIVAARVFDLFEREDERSMAVEIVLQPSEKSYTDADLKAVADKVVAAAAKLGATLRG</sequence>
<gene>
    <name evidence="15" type="primary">pheT</name>
    <name evidence="20" type="ORF">SAMN04488241_10990</name>
</gene>
<dbReference type="PANTHER" id="PTHR10947:SF0">
    <property type="entry name" value="PHENYLALANINE--TRNA LIGASE BETA SUBUNIT"/>
    <property type="match status" value="1"/>
</dbReference>
<evidence type="ECO:0000256" key="8">
    <source>
        <dbReference type="ARBA" id="ARBA00022741"/>
    </source>
</evidence>
<dbReference type="SUPFAM" id="SSF55681">
    <property type="entry name" value="Class II aaRS and biotin synthetases"/>
    <property type="match status" value="1"/>
</dbReference>
<dbReference type="InterPro" id="IPR045864">
    <property type="entry name" value="aa-tRNA-synth_II/BPL/LPL"/>
</dbReference>
<evidence type="ECO:0000256" key="14">
    <source>
        <dbReference type="ARBA" id="ARBA00049255"/>
    </source>
</evidence>
<evidence type="ECO:0000256" key="12">
    <source>
        <dbReference type="ARBA" id="ARBA00022917"/>
    </source>
</evidence>
<keyword evidence="9 15" id="KW-0067">ATP-binding</keyword>
<evidence type="ECO:0000256" key="13">
    <source>
        <dbReference type="ARBA" id="ARBA00023146"/>
    </source>
</evidence>
<dbReference type="Pfam" id="PF03483">
    <property type="entry name" value="B3_4"/>
    <property type="match status" value="1"/>
</dbReference>
<proteinExistence type="inferred from homology"/>
<dbReference type="Pfam" id="PF17759">
    <property type="entry name" value="tRNA_synthFbeta"/>
    <property type="match status" value="1"/>
</dbReference>
<comment type="subcellular location">
    <subcellularLocation>
        <location evidence="1 15">Cytoplasm</location>
    </subcellularLocation>
</comment>
<evidence type="ECO:0000259" key="18">
    <source>
        <dbReference type="PROSITE" id="PS51447"/>
    </source>
</evidence>
<evidence type="ECO:0000256" key="11">
    <source>
        <dbReference type="ARBA" id="ARBA00022884"/>
    </source>
</evidence>